<dbReference type="OrthoDB" id="27676at10239"/>
<dbReference type="GO" id="GO:0004519">
    <property type="term" value="F:endonuclease activity"/>
    <property type="evidence" value="ECO:0007669"/>
    <property type="project" value="UniProtKB-KW"/>
</dbReference>
<keyword evidence="1" id="KW-0255">Endonuclease</keyword>
<name>A0A068F2K5_9CAUD</name>
<keyword evidence="1" id="KW-0540">Nuclease</keyword>
<reference evidence="1 2" key="1">
    <citation type="submission" date="2014-03" db="EMBL/GenBank/DDBJ databases">
        <authorList>
            <person name="Yoder B.A."/>
            <person name="Colicchio M.A."/>
            <person name="Schafer C.E."/>
            <person name="Abrahim M.R."/>
            <person name="Adkins N.L."/>
            <person name="Burke K.A."/>
            <person name="Churilla B.M."/>
            <person name="Cohen K.L."/>
            <person name="Fasoranti T.O."/>
            <person name="Genkil J.S."/>
            <person name="Kramer Z.J."/>
            <person name="Prout A.K."/>
            <person name="Schwarz A.G."/>
            <person name="Tish M."/>
            <person name="Vispute N."/>
            <person name="Wilkes K.E."/>
            <person name="Williams C.R."/>
            <person name="Xiao X."/>
            <person name="Yu V.J."/>
            <person name="Lapin J.S."/>
            <person name="Ott C.T."/>
            <person name="Walburn T.D."/>
            <person name="Bradley K.W."/>
            <person name="Clarke D.Q."/>
            <person name="Lewis M.F."/>
            <person name="Barker L.P."/>
            <person name="Bailey C."/>
            <person name="Asai D.J."/>
            <person name="Bowman C.A."/>
            <person name="Russell D.A."/>
            <person name="Pope W.H."/>
            <person name="Jacobs-Sera D."/>
            <person name="Hendrix R.W."/>
            <person name="Hatfull G.F."/>
        </authorList>
    </citation>
    <scope>NUCLEOTIDE SEQUENCE [LARGE SCALE GENOMIC DNA]</scope>
</reference>
<sequence length="184" mass="20952">MSARGSGTLDKKCSGCQERKPLEDFYNNRAQPDGKSNNCRPCVKEYVRRRHEANPNARREESRRWRELNPEKEREAQAKWYASNRDKCLDGNLRRKYKLSLEGYYAMLAAQGGVCAIPGCDTPSTPDKRLHVDHDHSCCSGVVSCGVCVRALLCSDCNQALGFSRDDADRLRGMIDYLERWSAR</sequence>
<evidence type="ECO:0000313" key="2">
    <source>
        <dbReference type="Proteomes" id="UP000027491"/>
    </source>
</evidence>
<protein>
    <submittedName>
        <fullName evidence="1">Restriction endonuclease, HNH endonuclease domain</fullName>
    </submittedName>
</protein>
<dbReference type="InterPro" id="IPR044925">
    <property type="entry name" value="His-Me_finger_sf"/>
</dbReference>
<keyword evidence="2" id="KW-1185">Reference proteome</keyword>
<proteinExistence type="predicted"/>
<accession>A0A068F2K5</accession>
<organism evidence="1 2">
    <name type="scientific">Mycobacterium phage Gaia</name>
    <dbReference type="NCBI Taxonomy" id="1486472"/>
    <lineage>
        <taxon>Viruses</taxon>
        <taxon>Duplodnaviria</taxon>
        <taxon>Heunggongvirae</taxon>
        <taxon>Uroviricota</taxon>
        <taxon>Caudoviricetes</taxon>
        <taxon>Gaiavirus</taxon>
        <taxon>Gaiavirus gaia</taxon>
    </lineage>
</organism>
<dbReference type="Pfam" id="PF02945">
    <property type="entry name" value="Endonuclease_7"/>
    <property type="match status" value="1"/>
</dbReference>
<dbReference type="InterPro" id="IPR004211">
    <property type="entry name" value="Endonuclease_7"/>
</dbReference>
<dbReference type="GeneID" id="23679646"/>
<dbReference type="Gene3D" id="3.40.1800.10">
    <property type="entry name" value="His-Me finger endonucleases"/>
    <property type="match status" value="1"/>
</dbReference>
<dbReference type="SUPFAM" id="SSF54060">
    <property type="entry name" value="His-Me finger endonucleases"/>
    <property type="match status" value="1"/>
</dbReference>
<dbReference type="InterPro" id="IPR038563">
    <property type="entry name" value="Endonuclease_7_sf"/>
</dbReference>
<dbReference type="Proteomes" id="UP000027491">
    <property type="component" value="Segment"/>
</dbReference>
<keyword evidence="1" id="KW-0378">Hydrolase</keyword>
<dbReference type="EMBL" id="KJ567043">
    <property type="protein sequence ID" value="AID58959.1"/>
    <property type="molecule type" value="Genomic_DNA"/>
</dbReference>
<dbReference type="KEGG" id="vg:23679646"/>
<dbReference type="RefSeq" id="YP_009124882.1">
    <property type="nucleotide sequence ID" value="NC_026590.1"/>
</dbReference>
<evidence type="ECO:0000313" key="1">
    <source>
        <dbReference type="EMBL" id="AID58959.1"/>
    </source>
</evidence>
<gene>
    <name evidence="1" type="primary">140</name>
    <name evidence="1" type="ORF">PBI_GAIA_140</name>
</gene>